<feature type="binding site" evidence="15">
    <location>
        <position position="458"/>
    </location>
    <ligand>
        <name>Mg(2+)</name>
        <dbReference type="ChEBI" id="CHEBI:18420"/>
        <note>shared with alpha subunit</note>
    </ligand>
</feature>
<keyword evidence="21" id="KW-1185">Reference proteome</keyword>
<dbReference type="PROSITE" id="PS51447">
    <property type="entry name" value="FDX_ACB"/>
    <property type="match status" value="1"/>
</dbReference>
<sequence>MKFSENWLRSLVDVKVDSSTLQDQITMLGLEVDDVQPVAGQFDNVIIGEVIEAEQHPNADKLRVTKVNVGQENLIDIVCGAANCRKGLKVAVAMVGATLPGDFKIKAAKLRGEPSEGMLCSYSELGINEESEGIIELPEDAPIGMNLREYLDLDDKMIEVSVTPNRADANSILGIARDVAAYYDLKLKTPKIEITEPTTDAILKISIEAPIACPKYLGRVIKNVDMQAKTPIWMKEKLRRSGIRSIDPIVDVTNYVLIELGQPMHAFDFNKIEGGIKVRMAKKDEKITLLDNQTVSLNEDVLVIADNNKALAMAGIFGGLNSGVTADTQSIVLESAFFHPLAITGRARRYGLHTDASYRYERGVDYQLPFQAMHRATELILAICGGEAGEIVEAISDEHMPKQNSITLRFKRIAQLLGYQIESSIIEPILTRLGCEIEDASTRDEKIWLVKVPSWRFDMAIEEDLIEEIARIDGYDKIVSQNIESELIIRKKSETALTIERLKYSLVEKGYYEAITYSFVCPKIQSMLHPNQVAEILPHPISQDMSAMRLSLLPGLLSAVVYNQNRQQTRLRLFEYGLCFTPDKESDLGISQTAHLGGVLTGLRYPEHWCFDKSQADYFDAKGDVEALLSLTGKMENFHFVHSKHNALHPGQSADIYLGDEYVGFVGVLHPLIEKALDLNGKTMVFQLNWDSINETILPAPQELSKYPANRRDIAIIVNNDVEAKKILQICKEVGKRSLIEVKLFDVYEGKGIAEGQKSLAISLVLQENNRTLTEDEISQTVNACVSALKHHVGASLRE</sequence>
<organism evidence="20 21">
    <name type="scientific">Thorsellia kenyensis</name>
    <dbReference type="NCBI Taxonomy" id="1549888"/>
    <lineage>
        <taxon>Bacteria</taxon>
        <taxon>Pseudomonadati</taxon>
        <taxon>Pseudomonadota</taxon>
        <taxon>Gammaproteobacteria</taxon>
        <taxon>Enterobacterales</taxon>
        <taxon>Thorselliaceae</taxon>
        <taxon>Thorsellia</taxon>
    </lineage>
</organism>
<comment type="cofactor">
    <cofactor evidence="15">
        <name>Mg(2+)</name>
        <dbReference type="ChEBI" id="CHEBI:18420"/>
    </cofactor>
    <text evidence="15">Binds 2 magnesium ions per tetramer.</text>
</comment>
<dbReference type="Pfam" id="PF03483">
    <property type="entry name" value="B3_4"/>
    <property type="match status" value="1"/>
</dbReference>
<evidence type="ECO:0000256" key="3">
    <source>
        <dbReference type="ARBA" id="ARBA00011209"/>
    </source>
</evidence>
<dbReference type="PANTHER" id="PTHR10947">
    <property type="entry name" value="PHENYLALANYL-TRNA SYNTHETASE BETA CHAIN AND LEUCINE-RICH REPEAT-CONTAINING PROTEIN 47"/>
    <property type="match status" value="1"/>
</dbReference>
<comment type="catalytic activity">
    <reaction evidence="14 15">
        <text>tRNA(Phe) + L-phenylalanine + ATP = L-phenylalanyl-tRNA(Phe) + AMP + diphosphate + H(+)</text>
        <dbReference type="Rhea" id="RHEA:19413"/>
        <dbReference type="Rhea" id="RHEA-COMP:9668"/>
        <dbReference type="Rhea" id="RHEA-COMP:9699"/>
        <dbReference type="ChEBI" id="CHEBI:15378"/>
        <dbReference type="ChEBI" id="CHEBI:30616"/>
        <dbReference type="ChEBI" id="CHEBI:33019"/>
        <dbReference type="ChEBI" id="CHEBI:58095"/>
        <dbReference type="ChEBI" id="CHEBI:78442"/>
        <dbReference type="ChEBI" id="CHEBI:78531"/>
        <dbReference type="ChEBI" id="CHEBI:456215"/>
        <dbReference type="EC" id="6.1.1.20"/>
    </reaction>
</comment>
<dbReference type="Gene3D" id="3.50.40.10">
    <property type="entry name" value="Phenylalanyl-trna Synthetase, Chain B, domain 3"/>
    <property type="match status" value="1"/>
</dbReference>
<dbReference type="Pfam" id="PF17759">
    <property type="entry name" value="tRNA_synthFbeta"/>
    <property type="match status" value="1"/>
</dbReference>
<keyword evidence="6 15" id="KW-0436">Ligase</keyword>
<dbReference type="InterPro" id="IPR020825">
    <property type="entry name" value="Phe-tRNA_synthase-like_B3/B4"/>
</dbReference>
<dbReference type="Pfam" id="PF03147">
    <property type="entry name" value="FDX-ACB"/>
    <property type="match status" value="1"/>
</dbReference>
<evidence type="ECO:0000256" key="11">
    <source>
        <dbReference type="ARBA" id="ARBA00022884"/>
    </source>
</evidence>
<dbReference type="InterPro" id="IPR041616">
    <property type="entry name" value="PheRS_beta_core"/>
</dbReference>
<dbReference type="InterPro" id="IPR005146">
    <property type="entry name" value="B3/B4_tRNA-bd"/>
</dbReference>
<feature type="binding site" evidence="15">
    <location>
        <position position="468"/>
    </location>
    <ligand>
        <name>Mg(2+)</name>
        <dbReference type="ChEBI" id="CHEBI:18420"/>
        <note>shared with alpha subunit</note>
    </ligand>
</feature>
<dbReference type="NCBIfam" id="NF045760">
    <property type="entry name" value="YtpR"/>
    <property type="match status" value="1"/>
</dbReference>
<reference evidence="20 21" key="1">
    <citation type="submission" date="2024-09" db="EMBL/GenBank/DDBJ databases">
        <authorList>
            <person name="Sun Q."/>
            <person name="Mori K."/>
        </authorList>
    </citation>
    <scope>NUCLEOTIDE SEQUENCE [LARGE SCALE GENOMIC DNA]</scope>
    <source>
        <strain evidence="20 21">CCM 8545</strain>
    </source>
</reference>
<evidence type="ECO:0000256" key="14">
    <source>
        <dbReference type="ARBA" id="ARBA00049255"/>
    </source>
</evidence>
<dbReference type="InterPro" id="IPR009061">
    <property type="entry name" value="DNA-bd_dom_put_sf"/>
</dbReference>
<dbReference type="InterPro" id="IPR002547">
    <property type="entry name" value="tRNA-bd_dom"/>
</dbReference>
<dbReference type="CDD" id="cd00769">
    <property type="entry name" value="PheRS_beta_core"/>
    <property type="match status" value="1"/>
</dbReference>
<dbReference type="SMART" id="SM00896">
    <property type="entry name" value="FDX-ACB"/>
    <property type="match status" value="1"/>
</dbReference>
<keyword evidence="4 15" id="KW-0963">Cytoplasm</keyword>
<dbReference type="PROSITE" id="PS50886">
    <property type="entry name" value="TRBD"/>
    <property type="match status" value="1"/>
</dbReference>
<evidence type="ECO:0000256" key="1">
    <source>
        <dbReference type="ARBA" id="ARBA00004496"/>
    </source>
</evidence>
<evidence type="ECO:0000256" key="12">
    <source>
        <dbReference type="ARBA" id="ARBA00022917"/>
    </source>
</evidence>
<feature type="binding site" evidence="15">
    <location>
        <position position="467"/>
    </location>
    <ligand>
        <name>Mg(2+)</name>
        <dbReference type="ChEBI" id="CHEBI:18420"/>
        <note>shared with alpha subunit</note>
    </ligand>
</feature>
<dbReference type="HAMAP" id="MF_00283">
    <property type="entry name" value="Phe_tRNA_synth_beta1"/>
    <property type="match status" value="1"/>
</dbReference>
<dbReference type="InterPro" id="IPR036690">
    <property type="entry name" value="Fdx_antiC-bd_sf"/>
</dbReference>
<comment type="subunit">
    <text evidence="3 15">Tetramer of two alpha and two beta subunits.</text>
</comment>
<dbReference type="SUPFAM" id="SSF54991">
    <property type="entry name" value="Anticodon-binding domain of PheRS"/>
    <property type="match status" value="1"/>
</dbReference>
<evidence type="ECO:0000313" key="21">
    <source>
        <dbReference type="Proteomes" id="UP001589758"/>
    </source>
</evidence>
<keyword evidence="5 16" id="KW-0820">tRNA-binding</keyword>
<dbReference type="InterPro" id="IPR012340">
    <property type="entry name" value="NA-bd_OB-fold"/>
</dbReference>
<dbReference type="Gene3D" id="2.40.50.140">
    <property type="entry name" value="Nucleic acid-binding proteins"/>
    <property type="match status" value="1"/>
</dbReference>
<dbReference type="SUPFAM" id="SSF55681">
    <property type="entry name" value="Class II aaRS and biotin synthetases"/>
    <property type="match status" value="1"/>
</dbReference>
<dbReference type="SMART" id="SM00873">
    <property type="entry name" value="B3_4"/>
    <property type="match status" value="1"/>
</dbReference>
<dbReference type="EMBL" id="JBHLXE010000100">
    <property type="protein sequence ID" value="MFC0180301.1"/>
    <property type="molecule type" value="Genomic_DNA"/>
</dbReference>
<keyword evidence="8 15" id="KW-0547">Nucleotide-binding</keyword>
<dbReference type="SUPFAM" id="SSF56037">
    <property type="entry name" value="PheT/TilS domain"/>
    <property type="match status" value="1"/>
</dbReference>
<keyword evidence="7 15" id="KW-0479">Metal-binding</keyword>
<proteinExistence type="inferred from homology"/>
<dbReference type="SUPFAM" id="SSF50249">
    <property type="entry name" value="Nucleic acid-binding proteins"/>
    <property type="match status" value="1"/>
</dbReference>
<evidence type="ECO:0000256" key="15">
    <source>
        <dbReference type="HAMAP-Rule" id="MF_00283"/>
    </source>
</evidence>
<name>A0ABV6CDD9_9GAMM</name>
<dbReference type="Gene3D" id="3.30.930.10">
    <property type="entry name" value="Bira Bifunctional Protein, Domain 2"/>
    <property type="match status" value="1"/>
</dbReference>
<dbReference type="InterPro" id="IPR005147">
    <property type="entry name" value="tRNA_synthase_B5-dom"/>
</dbReference>
<evidence type="ECO:0000256" key="10">
    <source>
        <dbReference type="ARBA" id="ARBA00022842"/>
    </source>
</evidence>
<evidence type="ECO:0000256" key="2">
    <source>
        <dbReference type="ARBA" id="ARBA00008653"/>
    </source>
</evidence>
<dbReference type="SUPFAM" id="SSF46955">
    <property type="entry name" value="Putative DNA-binding domain"/>
    <property type="match status" value="1"/>
</dbReference>
<evidence type="ECO:0000256" key="8">
    <source>
        <dbReference type="ARBA" id="ARBA00022741"/>
    </source>
</evidence>
<keyword evidence="11 16" id="KW-0694">RNA-binding</keyword>
<keyword evidence="9 15" id="KW-0067">ATP-binding</keyword>
<keyword evidence="10 15" id="KW-0460">Magnesium</keyword>
<comment type="caution">
    <text evidence="20">The sequence shown here is derived from an EMBL/GenBank/DDBJ whole genome shotgun (WGS) entry which is preliminary data.</text>
</comment>
<comment type="subcellular location">
    <subcellularLocation>
        <location evidence="1 15">Cytoplasm</location>
    </subcellularLocation>
</comment>
<feature type="domain" description="FDX-ACB" evidence="18">
    <location>
        <begin position="705"/>
        <end position="798"/>
    </location>
</feature>
<dbReference type="Pfam" id="PF03484">
    <property type="entry name" value="B5"/>
    <property type="match status" value="1"/>
</dbReference>
<gene>
    <name evidence="15 20" type="primary">pheT</name>
    <name evidence="20" type="ORF">ACFFIT_09460</name>
</gene>
<dbReference type="InterPro" id="IPR004532">
    <property type="entry name" value="Phe-tRNA-ligase_IIc_bsu_bact"/>
</dbReference>
<feature type="domain" description="B5" evidence="19">
    <location>
        <begin position="401"/>
        <end position="480"/>
    </location>
</feature>
<evidence type="ECO:0000256" key="4">
    <source>
        <dbReference type="ARBA" id="ARBA00022490"/>
    </source>
</evidence>
<protein>
    <recommendedName>
        <fullName evidence="15">Phenylalanine--tRNA ligase beta subunit</fullName>
        <ecNumber evidence="15">6.1.1.20</ecNumber>
    </recommendedName>
    <alternativeName>
        <fullName evidence="15">Phenylalanyl-tRNA synthetase beta subunit</fullName>
        <shortName evidence="15">PheRS</shortName>
    </alternativeName>
</protein>
<dbReference type="CDD" id="cd02796">
    <property type="entry name" value="tRNA_bind_bactPheRS"/>
    <property type="match status" value="1"/>
</dbReference>
<evidence type="ECO:0000256" key="16">
    <source>
        <dbReference type="PROSITE-ProRule" id="PRU00209"/>
    </source>
</evidence>
<feature type="binding site" evidence="15">
    <location>
        <position position="464"/>
    </location>
    <ligand>
        <name>Mg(2+)</name>
        <dbReference type="ChEBI" id="CHEBI:18420"/>
        <note>shared with alpha subunit</note>
    </ligand>
</feature>
<evidence type="ECO:0000313" key="20">
    <source>
        <dbReference type="EMBL" id="MFC0180301.1"/>
    </source>
</evidence>
<dbReference type="RefSeq" id="WP_385877415.1">
    <property type="nucleotide sequence ID" value="NZ_JBHLXE010000100.1"/>
</dbReference>
<dbReference type="Proteomes" id="UP001589758">
    <property type="component" value="Unassembled WGS sequence"/>
</dbReference>
<dbReference type="Gene3D" id="3.30.56.10">
    <property type="match status" value="2"/>
</dbReference>
<dbReference type="SMART" id="SM00874">
    <property type="entry name" value="B5"/>
    <property type="match status" value="1"/>
</dbReference>
<comment type="similarity">
    <text evidence="2 15">Belongs to the phenylalanyl-tRNA synthetase beta subunit family. Type 1 subfamily.</text>
</comment>
<evidence type="ECO:0000259" key="17">
    <source>
        <dbReference type="PROSITE" id="PS50886"/>
    </source>
</evidence>
<dbReference type="Pfam" id="PF01588">
    <property type="entry name" value="tRNA_bind"/>
    <property type="match status" value="1"/>
</dbReference>
<evidence type="ECO:0000256" key="5">
    <source>
        <dbReference type="ARBA" id="ARBA00022555"/>
    </source>
</evidence>
<dbReference type="InterPro" id="IPR005121">
    <property type="entry name" value="Fdx_antiC-bd"/>
</dbReference>
<dbReference type="Gene3D" id="3.30.70.380">
    <property type="entry name" value="Ferrodoxin-fold anticodon-binding domain"/>
    <property type="match status" value="1"/>
</dbReference>
<evidence type="ECO:0000256" key="9">
    <source>
        <dbReference type="ARBA" id="ARBA00022840"/>
    </source>
</evidence>
<dbReference type="GO" id="GO:0004826">
    <property type="term" value="F:phenylalanine-tRNA ligase activity"/>
    <property type="evidence" value="ECO:0007669"/>
    <property type="project" value="UniProtKB-EC"/>
</dbReference>
<dbReference type="InterPro" id="IPR045864">
    <property type="entry name" value="aa-tRNA-synth_II/BPL/LPL"/>
</dbReference>
<dbReference type="InterPro" id="IPR045060">
    <property type="entry name" value="Phe-tRNA-ligase_IIc_bsu"/>
</dbReference>
<evidence type="ECO:0000256" key="7">
    <source>
        <dbReference type="ARBA" id="ARBA00022723"/>
    </source>
</evidence>
<dbReference type="NCBIfam" id="TIGR00472">
    <property type="entry name" value="pheT_bact"/>
    <property type="match status" value="1"/>
</dbReference>
<evidence type="ECO:0000256" key="6">
    <source>
        <dbReference type="ARBA" id="ARBA00022598"/>
    </source>
</evidence>
<accession>A0ABV6CDD9</accession>
<keyword evidence="13 15" id="KW-0030">Aminoacyl-tRNA synthetase</keyword>
<dbReference type="PANTHER" id="PTHR10947:SF0">
    <property type="entry name" value="PHENYLALANINE--TRNA LIGASE BETA SUBUNIT"/>
    <property type="match status" value="1"/>
</dbReference>
<feature type="domain" description="TRNA-binding" evidence="17">
    <location>
        <begin position="39"/>
        <end position="148"/>
    </location>
</feature>
<dbReference type="EC" id="6.1.1.20" evidence="15"/>
<evidence type="ECO:0000256" key="13">
    <source>
        <dbReference type="ARBA" id="ARBA00023146"/>
    </source>
</evidence>
<keyword evidence="12 15" id="KW-0648">Protein biosynthesis</keyword>
<dbReference type="PROSITE" id="PS51483">
    <property type="entry name" value="B5"/>
    <property type="match status" value="1"/>
</dbReference>
<evidence type="ECO:0000259" key="19">
    <source>
        <dbReference type="PROSITE" id="PS51483"/>
    </source>
</evidence>
<dbReference type="InterPro" id="IPR033714">
    <property type="entry name" value="tRNA_bind_bactPheRS"/>
</dbReference>
<evidence type="ECO:0000259" key="18">
    <source>
        <dbReference type="PROSITE" id="PS51447"/>
    </source>
</evidence>